<reference evidence="2" key="1">
    <citation type="submission" date="2016-11" db="UniProtKB">
        <authorList>
            <consortium name="WormBaseParasite"/>
        </authorList>
    </citation>
    <scope>IDENTIFICATION</scope>
</reference>
<name>A0A1I8F6Y6_9PLAT</name>
<evidence type="ECO:0000313" key="2">
    <source>
        <dbReference type="WBParaSite" id="maker-unitig_22878-snap-gene-0.2-mRNA-1"/>
    </source>
</evidence>
<dbReference type="Proteomes" id="UP000095280">
    <property type="component" value="Unplaced"/>
</dbReference>
<sequence>MIIEGATCLINSSRYGHLDFVRYLVEECEPNSNSLAPCPSMAKSLRRLPTVVRRRGWPAGGCEILIAKAPTSTRPPARTPRRFEPPALMATEHCAAACGQQGGHRDRHRHGHTCLMISCYKGTTTLSAPEARRATRRCTTPPESGHLRIAQLLLDAAPSSGRTFPRPRAPFSPPPFPAARAATFRPWDAKTSWLLPPHPELVPTLRSECTPMELLAARLVAKRRET</sequence>
<dbReference type="WBParaSite" id="maker-unitig_22878-snap-gene-0.2-mRNA-1">
    <property type="protein sequence ID" value="maker-unitig_22878-snap-gene-0.2-mRNA-1"/>
    <property type="gene ID" value="maker-unitig_22878-snap-gene-0.2"/>
</dbReference>
<organism evidence="1 2">
    <name type="scientific">Macrostomum lignano</name>
    <dbReference type="NCBI Taxonomy" id="282301"/>
    <lineage>
        <taxon>Eukaryota</taxon>
        <taxon>Metazoa</taxon>
        <taxon>Spiralia</taxon>
        <taxon>Lophotrochozoa</taxon>
        <taxon>Platyhelminthes</taxon>
        <taxon>Rhabditophora</taxon>
        <taxon>Macrostomorpha</taxon>
        <taxon>Macrostomida</taxon>
        <taxon>Macrostomidae</taxon>
        <taxon>Macrostomum</taxon>
    </lineage>
</organism>
<proteinExistence type="predicted"/>
<dbReference type="AlphaFoldDB" id="A0A1I8F6Y6"/>
<keyword evidence="1" id="KW-1185">Reference proteome</keyword>
<evidence type="ECO:0000313" key="1">
    <source>
        <dbReference type="Proteomes" id="UP000095280"/>
    </source>
</evidence>
<accession>A0A1I8F6Y6</accession>
<protein>
    <submittedName>
        <fullName evidence="2">ANK_REP_REGION domain-containing protein</fullName>
    </submittedName>
</protein>